<evidence type="ECO:0000313" key="5">
    <source>
        <dbReference type="EMBL" id="KAF6205515.1"/>
    </source>
</evidence>
<dbReference type="Proteomes" id="UP000466442">
    <property type="component" value="Linkage Group LG9"/>
</dbReference>
<dbReference type="InterPro" id="IPR000504">
    <property type="entry name" value="RRM_dom"/>
</dbReference>
<name>A0A6A4JUW4_APOLU</name>
<organism evidence="5 6">
    <name type="scientific">Apolygus lucorum</name>
    <name type="common">Small green plant bug</name>
    <name type="synonym">Lygocoris lucorum</name>
    <dbReference type="NCBI Taxonomy" id="248454"/>
    <lineage>
        <taxon>Eukaryota</taxon>
        <taxon>Metazoa</taxon>
        <taxon>Ecdysozoa</taxon>
        <taxon>Arthropoda</taxon>
        <taxon>Hexapoda</taxon>
        <taxon>Insecta</taxon>
        <taxon>Pterygota</taxon>
        <taxon>Neoptera</taxon>
        <taxon>Paraneoptera</taxon>
        <taxon>Hemiptera</taxon>
        <taxon>Heteroptera</taxon>
        <taxon>Panheteroptera</taxon>
        <taxon>Cimicomorpha</taxon>
        <taxon>Miridae</taxon>
        <taxon>Mirini</taxon>
        <taxon>Apolygus</taxon>
    </lineage>
</organism>
<dbReference type="Pfam" id="PF08075">
    <property type="entry name" value="NOPS"/>
    <property type="match status" value="1"/>
</dbReference>
<keyword evidence="1" id="KW-0677">Repeat</keyword>
<sequence>MSADTDSKPKIEENGGGDHVKGPMNRRGGFGGRGGRPSMQGRRPDSKNDGESPGHHNPFQGGRGRGRGGHRGGRGGGGHGGDRNNEGGGAFFNERLLNSIGGSTLELPPKERIEEKKFNNKTRLYVGNLHPETTQEEFAGLFTNYGETHEIYINKEKNFAFVRLDYRSSAEKAKRELDGQQFKQRNIRVRFAPLGSTIKVKNLTPYVTNELLELAFSIFGEIEKASVLVDERQNSLKEGIVEFARKNSAVNAVRYCTEGCYFLTSALRPVIVELHTEVEDDDGLAEKALVKRGPDFYAAREVGPRFAVAGSFEFEFGTRWKQIHELFKQKEDSLKRELKLEEEKLEAQMQYAKYEHETEVLREQLRQREQDRERQKREWEMKERQAEEQRIAEEDALRRHQEDLSRRMIHQDDELRRRQQENSLFMQAQSLNKLLDKQENDGGRAGFAEKEGGADPLRQFDDGGYGYKGGRGQQDAGFMDGGYSRPNRGNYEGRNDGGRVEDVASRRPQPSGGGGSRWGHQDRRGTPDDYPSKRRRF</sequence>
<gene>
    <name evidence="5" type="ORF">GE061_019688</name>
</gene>
<dbReference type="Pfam" id="PF00076">
    <property type="entry name" value="RRM_1"/>
    <property type="match status" value="2"/>
</dbReference>
<dbReference type="GO" id="GO:0003723">
    <property type="term" value="F:RNA binding"/>
    <property type="evidence" value="ECO:0007669"/>
    <property type="project" value="UniProtKB-UniRule"/>
</dbReference>
<evidence type="ECO:0000256" key="1">
    <source>
        <dbReference type="ARBA" id="ARBA00022737"/>
    </source>
</evidence>
<keyword evidence="2" id="KW-0694">RNA-binding</keyword>
<feature type="compositionally biased region" description="Basic and acidic residues" evidence="3">
    <location>
        <begin position="491"/>
        <end position="505"/>
    </location>
</feature>
<dbReference type="Gene3D" id="3.30.70.330">
    <property type="match status" value="2"/>
</dbReference>
<feature type="region of interest" description="Disordered" evidence="3">
    <location>
        <begin position="1"/>
        <end position="90"/>
    </location>
</feature>
<feature type="domain" description="RRM" evidence="4">
    <location>
        <begin position="122"/>
        <end position="194"/>
    </location>
</feature>
<feature type="compositionally biased region" description="Gly residues" evidence="3">
    <location>
        <begin position="463"/>
        <end position="472"/>
    </location>
</feature>
<dbReference type="InterPro" id="IPR012975">
    <property type="entry name" value="NOPS"/>
</dbReference>
<accession>A0A6A4JUW4</accession>
<keyword evidence="6" id="KW-1185">Reference proteome</keyword>
<dbReference type="OrthoDB" id="10067824at2759"/>
<dbReference type="EMBL" id="WIXP02000009">
    <property type="protein sequence ID" value="KAF6205515.1"/>
    <property type="molecule type" value="Genomic_DNA"/>
</dbReference>
<reference evidence="5" key="1">
    <citation type="journal article" date="2021" name="Mol. Ecol. Resour.">
        <title>Apolygus lucorum genome provides insights into omnivorousness and mesophyll feeding.</title>
        <authorList>
            <person name="Liu Y."/>
            <person name="Liu H."/>
            <person name="Wang H."/>
            <person name="Huang T."/>
            <person name="Liu B."/>
            <person name="Yang B."/>
            <person name="Yin L."/>
            <person name="Li B."/>
            <person name="Zhang Y."/>
            <person name="Zhang S."/>
            <person name="Jiang F."/>
            <person name="Zhang X."/>
            <person name="Ren Y."/>
            <person name="Wang B."/>
            <person name="Wang S."/>
            <person name="Lu Y."/>
            <person name="Wu K."/>
            <person name="Fan W."/>
            <person name="Wang G."/>
        </authorList>
    </citation>
    <scope>NUCLEOTIDE SEQUENCE</scope>
    <source>
        <strain evidence="5">12Hb</strain>
    </source>
</reference>
<feature type="compositionally biased region" description="Basic and acidic residues" evidence="3">
    <location>
        <begin position="519"/>
        <end position="537"/>
    </location>
</feature>
<dbReference type="PROSITE" id="PS50102">
    <property type="entry name" value="RRM"/>
    <property type="match status" value="2"/>
</dbReference>
<evidence type="ECO:0000256" key="2">
    <source>
        <dbReference type="ARBA" id="ARBA00022884"/>
    </source>
</evidence>
<feature type="compositionally biased region" description="Basic and acidic residues" evidence="3">
    <location>
        <begin position="438"/>
        <end position="461"/>
    </location>
</feature>
<feature type="compositionally biased region" description="Basic and acidic residues" evidence="3">
    <location>
        <begin position="42"/>
        <end position="54"/>
    </location>
</feature>
<feature type="compositionally biased region" description="Basic residues" evidence="3">
    <location>
        <begin position="64"/>
        <end position="73"/>
    </location>
</feature>
<dbReference type="Gene3D" id="6.10.250.1170">
    <property type="match status" value="1"/>
</dbReference>
<dbReference type="SMART" id="SM00360">
    <property type="entry name" value="RRM"/>
    <property type="match status" value="2"/>
</dbReference>
<dbReference type="PANTHER" id="PTHR23189">
    <property type="entry name" value="RNA RECOGNITION MOTIF-CONTAINING"/>
    <property type="match status" value="1"/>
</dbReference>
<dbReference type="InterPro" id="IPR012677">
    <property type="entry name" value="Nucleotide-bd_a/b_plait_sf"/>
</dbReference>
<dbReference type="AlphaFoldDB" id="A0A6A4JUW4"/>
<feature type="region of interest" description="Disordered" evidence="3">
    <location>
        <begin position="438"/>
        <end position="537"/>
    </location>
</feature>
<feature type="compositionally biased region" description="Basic and acidic residues" evidence="3">
    <location>
        <begin position="1"/>
        <end position="21"/>
    </location>
</feature>
<dbReference type="SUPFAM" id="SSF54928">
    <property type="entry name" value="RNA-binding domain, RBD"/>
    <property type="match status" value="1"/>
</dbReference>
<feature type="region of interest" description="Disordered" evidence="3">
    <location>
        <begin position="389"/>
        <end position="413"/>
    </location>
</feature>
<evidence type="ECO:0000259" key="4">
    <source>
        <dbReference type="PROSITE" id="PS50102"/>
    </source>
</evidence>
<evidence type="ECO:0000313" key="6">
    <source>
        <dbReference type="Proteomes" id="UP000466442"/>
    </source>
</evidence>
<comment type="caution">
    <text evidence="5">The sequence shown here is derived from an EMBL/GenBank/DDBJ whole genome shotgun (WGS) entry which is preliminary data.</text>
</comment>
<protein>
    <recommendedName>
        <fullName evidence="4">RRM domain-containing protein</fullName>
    </recommendedName>
</protein>
<dbReference type="FunFam" id="3.30.70.330:FF:000043">
    <property type="entry name" value="paraspeckle component 1 isoform X1"/>
    <property type="match status" value="1"/>
</dbReference>
<proteinExistence type="predicted"/>
<feature type="domain" description="RRM" evidence="4">
    <location>
        <begin position="196"/>
        <end position="277"/>
    </location>
</feature>
<dbReference type="InterPro" id="IPR035979">
    <property type="entry name" value="RBD_domain_sf"/>
</dbReference>
<evidence type="ECO:0000256" key="3">
    <source>
        <dbReference type="SAM" id="MobiDB-lite"/>
    </source>
</evidence>